<dbReference type="AlphaFoldDB" id="A0A2C6KV15"/>
<comment type="caution">
    <text evidence="1">The sequence shown here is derived from an EMBL/GenBank/DDBJ whole genome shotgun (WGS) entry which is preliminary data.</text>
</comment>
<dbReference type="RefSeq" id="XP_067922771.1">
    <property type="nucleotide sequence ID" value="XM_068065256.1"/>
</dbReference>
<gene>
    <name evidence="1" type="ORF">CSUI_005077</name>
</gene>
<feature type="non-terminal residue" evidence="1">
    <location>
        <position position="1"/>
    </location>
</feature>
<accession>A0A2C6KV15</accession>
<reference evidence="1 2" key="1">
    <citation type="journal article" date="2017" name="Int. J. Parasitol.">
        <title>The genome of the protozoan parasite Cystoisospora suis and a reverse vaccinology approach to identify vaccine candidates.</title>
        <authorList>
            <person name="Palmieri N."/>
            <person name="Shrestha A."/>
            <person name="Ruttkowski B."/>
            <person name="Beck T."/>
            <person name="Vogl C."/>
            <person name="Tomley F."/>
            <person name="Blake D.P."/>
            <person name="Joachim A."/>
        </authorList>
    </citation>
    <scope>NUCLEOTIDE SEQUENCE [LARGE SCALE GENOMIC DNA]</scope>
    <source>
        <strain evidence="1 2">Wien I</strain>
    </source>
</reference>
<name>A0A2C6KV15_9APIC</name>
<dbReference type="Proteomes" id="UP000221165">
    <property type="component" value="Unassembled WGS sequence"/>
</dbReference>
<dbReference type="VEuPathDB" id="ToxoDB:CSUI_005077"/>
<dbReference type="EMBL" id="MIGC01002434">
    <property type="protein sequence ID" value="PHJ21087.1"/>
    <property type="molecule type" value="Genomic_DNA"/>
</dbReference>
<proteinExistence type="predicted"/>
<keyword evidence="2" id="KW-1185">Reference proteome</keyword>
<protein>
    <submittedName>
        <fullName evidence="1">Uncharacterized protein</fullName>
    </submittedName>
</protein>
<sequence length="50" mass="5797">REKRSRIVLERTTYTPVSCFSTTETSVSLEMTRRSRRAPSIVLLNDPLLE</sequence>
<evidence type="ECO:0000313" key="2">
    <source>
        <dbReference type="Proteomes" id="UP000221165"/>
    </source>
</evidence>
<dbReference type="GeneID" id="94428467"/>
<evidence type="ECO:0000313" key="1">
    <source>
        <dbReference type="EMBL" id="PHJ21087.1"/>
    </source>
</evidence>
<organism evidence="1 2">
    <name type="scientific">Cystoisospora suis</name>
    <dbReference type="NCBI Taxonomy" id="483139"/>
    <lineage>
        <taxon>Eukaryota</taxon>
        <taxon>Sar</taxon>
        <taxon>Alveolata</taxon>
        <taxon>Apicomplexa</taxon>
        <taxon>Conoidasida</taxon>
        <taxon>Coccidia</taxon>
        <taxon>Eucoccidiorida</taxon>
        <taxon>Eimeriorina</taxon>
        <taxon>Sarcocystidae</taxon>
        <taxon>Cystoisospora</taxon>
    </lineage>
</organism>